<dbReference type="Gene3D" id="2.40.70.10">
    <property type="entry name" value="Acid Proteases"/>
    <property type="match status" value="1"/>
</dbReference>
<dbReference type="FunFam" id="2.40.70.10:FF:000130">
    <property type="entry name" value="Retrovirus-related Pol polyprotein from transposon opus-like Protein"/>
    <property type="match status" value="1"/>
</dbReference>
<dbReference type="PROSITE" id="PS50175">
    <property type="entry name" value="ASP_PROT_RETROV"/>
    <property type="match status" value="1"/>
</dbReference>
<gene>
    <name evidence="3" type="primary">TY3B-I_882</name>
    <name evidence="3" type="ORF">NPIL_432021</name>
</gene>
<protein>
    <submittedName>
        <fullName evidence="3">Transposon Ty3-I Gag-Pol polyprotein</fullName>
    </submittedName>
</protein>
<dbReference type="OrthoDB" id="6932368at2759"/>
<reference evidence="3" key="1">
    <citation type="submission" date="2020-08" db="EMBL/GenBank/DDBJ databases">
        <title>Multicomponent nature underlies the extraordinary mechanical properties of spider dragline silk.</title>
        <authorList>
            <person name="Kono N."/>
            <person name="Nakamura H."/>
            <person name="Mori M."/>
            <person name="Yoshida Y."/>
            <person name="Ohtoshi R."/>
            <person name="Malay A.D."/>
            <person name="Moran D.A.P."/>
            <person name="Tomita M."/>
            <person name="Numata K."/>
            <person name="Arakawa K."/>
        </authorList>
    </citation>
    <scope>NUCLEOTIDE SEQUENCE</scope>
</reference>
<dbReference type="Proteomes" id="UP000887013">
    <property type="component" value="Unassembled WGS sequence"/>
</dbReference>
<accession>A0A8X6PT83</accession>
<dbReference type="EMBL" id="BMAW01120174">
    <property type="protein sequence ID" value="GFT87987.1"/>
    <property type="molecule type" value="Genomic_DNA"/>
</dbReference>
<evidence type="ECO:0000313" key="3">
    <source>
        <dbReference type="EMBL" id="GFT87987.1"/>
    </source>
</evidence>
<dbReference type="GO" id="GO:0004190">
    <property type="term" value="F:aspartic-type endopeptidase activity"/>
    <property type="evidence" value="ECO:0007669"/>
    <property type="project" value="InterPro"/>
</dbReference>
<feature type="domain" description="Peptidase A2" evidence="2">
    <location>
        <begin position="52"/>
        <end position="125"/>
    </location>
</feature>
<keyword evidence="1" id="KW-0378">Hydrolase</keyword>
<sequence length="154" mass="16678">MAAVGHISSIDAENHADGCFITPGAPLNDLPPVDRETFPSPIYQQEIRTSKSKYLTDTGADVSVVPLTVASKHPPPASLQLFAANGAAISTYGQRPLTLDLGLRRVFRWPFIIAAVSQPMIGADFLRHYGLLVDNRRESLVDPLTKLQTQGAVE</sequence>
<dbReference type="AlphaFoldDB" id="A0A8X6PT83"/>
<organism evidence="3 4">
    <name type="scientific">Nephila pilipes</name>
    <name type="common">Giant wood spider</name>
    <name type="synonym">Nephila maculata</name>
    <dbReference type="NCBI Taxonomy" id="299642"/>
    <lineage>
        <taxon>Eukaryota</taxon>
        <taxon>Metazoa</taxon>
        <taxon>Ecdysozoa</taxon>
        <taxon>Arthropoda</taxon>
        <taxon>Chelicerata</taxon>
        <taxon>Arachnida</taxon>
        <taxon>Araneae</taxon>
        <taxon>Araneomorphae</taxon>
        <taxon>Entelegynae</taxon>
        <taxon>Araneoidea</taxon>
        <taxon>Nephilidae</taxon>
        <taxon>Nephila</taxon>
    </lineage>
</organism>
<evidence type="ECO:0000256" key="1">
    <source>
        <dbReference type="ARBA" id="ARBA00022801"/>
    </source>
</evidence>
<dbReference type="InterPro" id="IPR021109">
    <property type="entry name" value="Peptidase_aspartic_dom_sf"/>
</dbReference>
<comment type="caution">
    <text evidence="3">The sequence shown here is derived from an EMBL/GenBank/DDBJ whole genome shotgun (WGS) entry which is preliminary data.</text>
</comment>
<keyword evidence="4" id="KW-1185">Reference proteome</keyword>
<dbReference type="InterPro" id="IPR001995">
    <property type="entry name" value="Peptidase_A2_cat"/>
</dbReference>
<evidence type="ECO:0000259" key="2">
    <source>
        <dbReference type="PROSITE" id="PS50175"/>
    </source>
</evidence>
<dbReference type="SUPFAM" id="SSF50630">
    <property type="entry name" value="Acid proteases"/>
    <property type="match status" value="1"/>
</dbReference>
<proteinExistence type="predicted"/>
<evidence type="ECO:0000313" key="4">
    <source>
        <dbReference type="Proteomes" id="UP000887013"/>
    </source>
</evidence>
<name>A0A8X6PT83_NEPPI</name>
<dbReference type="GO" id="GO:0006508">
    <property type="term" value="P:proteolysis"/>
    <property type="evidence" value="ECO:0007669"/>
    <property type="project" value="InterPro"/>
</dbReference>